<evidence type="ECO:0000256" key="3">
    <source>
        <dbReference type="ARBA" id="ARBA00023082"/>
    </source>
</evidence>
<dbReference type="Gene3D" id="1.10.1740.10">
    <property type="match status" value="1"/>
</dbReference>
<dbReference type="GO" id="GO:0003677">
    <property type="term" value="F:DNA binding"/>
    <property type="evidence" value="ECO:0007669"/>
    <property type="project" value="InterPro"/>
</dbReference>
<dbReference type="GO" id="GO:0006352">
    <property type="term" value="P:DNA-templated transcription initiation"/>
    <property type="evidence" value="ECO:0007669"/>
    <property type="project" value="InterPro"/>
</dbReference>
<dbReference type="InterPro" id="IPR036388">
    <property type="entry name" value="WH-like_DNA-bd_sf"/>
</dbReference>
<feature type="domain" description="RNA polymerase sigma factor 70 region 4 type 2" evidence="6">
    <location>
        <begin position="119"/>
        <end position="171"/>
    </location>
</feature>
<dbReference type="NCBIfam" id="TIGR02937">
    <property type="entry name" value="sigma70-ECF"/>
    <property type="match status" value="1"/>
</dbReference>
<accession>A0A1M4WSQ4</accession>
<proteinExistence type="inferred from homology"/>
<keyword evidence="4" id="KW-0804">Transcription</keyword>
<name>A0A1M4WSQ4_9BACT</name>
<keyword evidence="2" id="KW-0805">Transcription regulation</keyword>
<organism evidence="7 8">
    <name type="scientific">Dysgonomonas macrotermitis</name>
    <dbReference type="NCBI Taxonomy" id="1346286"/>
    <lineage>
        <taxon>Bacteria</taxon>
        <taxon>Pseudomonadati</taxon>
        <taxon>Bacteroidota</taxon>
        <taxon>Bacteroidia</taxon>
        <taxon>Bacteroidales</taxon>
        <taxon>Dysgonomonadaceae</taxon>
        <taxon>Dysgonomonas</taxon>
    </lineage>
</organism>
<reference evidence="8" key="1">
    <citation type="submission" date="2016-11" db="EMBL/GenBank/DDBJ databases">
        <authorList>
            <person name="Varghese N."/>
            <person name="Submissions S."/>
        </authorList>
    </citation>
    <scope>NUCLEOTIDE SEQUENCE [LARGE SCALE GENOMIC DNA]</scope>
    <source>
        <strain evidence="8">DSM 27370</strain>
    </source>
</reference>
<dbReference type="Pfam" id="PF08281">
    <property type="entry name" value="Sigma70_r4_2"/>
    <property type="match status" value="1"/>
</dbReference>
<evidence type="ECO:0000259" key="5">
    <source>
        <dbReference type="Pfam" id="PF04542"/>
    </source>
</evidence>
<comment type="similarity">
    <text evidence="1">Belongs to the sigma-70 factor family. ECF subfamily.</text>
</comment>
<evidence type="ECO:0000256" key="1">
    <source>
        <dbReference type="ARBA" id="ARBA00010641"/>
    </source>
</evidence>
<evidence type="ECO:0000259" key="6">
    <source>
        <dbReference type="Pfam" id="PF08281"/>
    </source>
</evidence>
<dbReference type="SUPFAM" id="SSF88659">
    <property type="entry name" value="Sigma3 and sigma4 domains of RNA polymerase sigma factors"/>
    <property type="match status" value="1"/>
</dbReference>
<dbReference type="STRING" id="1346286.SAMN05444362_102306"/>
<dbReference type="InterPro" id="IPR007627">
    <property type="entry name" value="RNA_pol_sigma70_r2"/>
</dbReference>
<dbReference type="AlphaFoldDB" id="A0A1M4WSQ4"/>
<dbReference type="InterPro" id="IPR013249">
    <property type="entry name" value="RNA_pol_sigma70_r4_t2"/>
</dbReference>
<sequence>MEELQLIEGCKKEDRKAQQLVYEKYARVMYGICLRYSSDRDAAQDLLQDGFIKVFLNINSFENKGSFEGWMKRIFVNLALENIRKEKTKKLYNDEDIENISDIDIIDEATGDIDRLTEDELLKMVQELPKGYRSVFNLYAIEDYSHKEISEMLGIAEGTSRSQYIRARALLQEKIRDYFHK</sequence>
<feature type="domain" description="RNA polymerase sigma-70 region 2" evidence="5">
    <location>
        <begin position="22"/>
        <end position="87"/>
    </location>
</feature>
<dbReference type="SUPFAM" id="SSF88946">
    <property type="entry name" value="Sigma2 domain of RNA polymerase sigma factors"/>
    <property type="match status" value="1"/>
</dbReference>
<dbReference type="InterPro" id="IPR013324">
    <property type="entry name" value="RNA_pol_sigma_r3/r4-like"/>
</dbReference>
<keyword evidence="8" id="KW-1185">Reference proteome</keyword>
<dbReference type="PANTHER" id="PTHR43133:SF46">
    <property type="entry name" value="RNA POLYMERASE SIGMA-70 FACTOR ECF SUBFAMILY"/>
    <property type="match status" value="1"/>
</dbReference>
<protein>
    <submittedName>
        <fullName evidence="7">RNA polymerase sigma-70 factor, ECF subfamily</fullName>
    </submittedName>
</protein>
<dbReference type="EMBL" id="FQUC01000002">
    <property type="protein sequence ID" value="SHE84259.1"/>
    <property type="molecule type" value="Genomic_DNA"/>
</dbReference>
<dbReference type="RefSeq" id="WP_062176197.1">
    <property type="nucleotide sequence ID" value="NZ_BBXL01000002.1"/>
</dbReference>
<dbReference type="Gene3D" id="1.10.10.10">
    <property type="entry name" value="Winged helix-like DNA-binding domain superfamily/Winged helix DNA-binding domain"/>
    <property type="match status" value="1"/>
</dbReference>
<evidence type="ECO:0000256" key="4">
    <source>
        <dbReference type="ARBA" id="ARBA00023163"/>
    </source>
</evidence>
<evidence type="ECO:0000313" key="8">
    <source>
        <dbReference type="Proteomes" id="UP000184480"/>
    </source>
</evidence>
<keyword evidence="3" id="KW-0731">Sigma factor</keyword>
<dbReference type="Proteomes" id="UP000184480">
    <property type="component" value="Unassembled WGS sequence"/>
</dbReference>
<evidence type="ECO:0000313" key="7">
    <source>
        <dbReference type="EMBL" id="SHE84259.1"/>
    </source>
</evidence>
<gene>
    <name evidence="7" type="ORF">SAMN05444362_102306</name>
</gene>
<evidence type="ECO:0000256" key="2">
    <source>
        <dbReference type="ARBA" id="ARBA00023015"/>
    </source>
</evidence>
<dbReference type="Pfam" id="PF04542">
    <property type="entry name" value="Sigma70_r2"/>
    <property type="match status" value="1"/>
</dbReference>
<dbReference type="InterPro" id="IPR013325">
    <property type="entry name" value="RNA_pol_sigma_r2"/>
</dbReference>
<dbReference type="InterPro" id="IPR039425">
    <property type="entry name" value="RNA_pol_sigma-70-like"/>
</dbReference>
<dbReference type="OrthoDB" id="1056775at2"/>
<dbReference type="PANTHER" id="PTHR43133">
    <property type="entry name" value="RNA POLYMERASE ECF-TYPE SIGMA FACTO"/>
    <property type="match status" value="1"/>
</dbReference>
<dbReference type="InterPro" id="IPR014284">
    <property type="entry name" value="RNA_pol_sigma-70_dom"/>
</dbReference>
<dbReference type="GO" id="GO:0016987">
    <property type="term" value="F:sigma factor activity"/>
    <property type="evidence" value="ECO:0007669"/>
    <property type="project" value="UniProtKB-KW"/>
</dbReference>